<evidence type="ECO:0000256" key="6">
    <source>
        <dbReference type="ARBA" id="ARBA00022692"/>
    </source>
</evidence>
<dbReference type="SUPFAM" id="SSF50156">
    <property type="entry name" value="PDZ domain-like"/>
    <property type="match status" value="1"/>
</dbReference>
<evidence type="ECO:0000256" key="5">
    <source>
        <dbReference type="ARBA" id="ARBA00022519"/>
    </source>
</evidence>
<keyword evidence="7" id="KW-0653">Protein transport</keyword>
<dbReference type="InterPro" id="IPR001478">
    <property type="entry name" value="PDZ"/>
</dbReference>
<comment type="subcellular location">
    <subcellularLocation>
        <location evidence="1">Cell inner membrane</location>
    </subcellularLocation>
</comment>
<keyword evidence="8" id="KW-1133">Transmembrane helix</keyword>
<dbReference type="GO" id="GO:0005886">
    <property type="term" value="C:plasma membrane"/>
    <property type="evidence" value="ECO:0007669"/>
    <property type="project" value="UniProtKB-SubCell"/>
</dbReference>
<evidence type="ECO:0000313" key="11">
    <source>
        <dbReference type="EMBL" id="GHG03886.1"/>
    </source>
</evidence>
<evidence type="ECO:0000259" key="10">
    <source>
        <dbReference type="PROSITE" id="PS50106"/>
    </source>
</evidence>
<evidence type="ECO:0000256" key="9">
    <source>
        <dbReference type="ARBA" id="ARBA00023136"/>
    </source>
</evidence>
<evidence type="ECO:0000256" key="1">
    <source>
        <dbReference type="ARBA" id="ARBA00004533"/>
    </source>
</evidence>
<proteinExistence type="inferred from homology"/>
<keyword evidence="3" id="KW-0813">Transport</keyword>
<keyword evidence="4" id="KW-1003">Cell membrane</keyword>
<dbReference type="GO" id="GO:0015628">
    <property type="term" value="P:protein secretion by the type II secretion system"/>
    <property type="evidence" value="ECO:0007669"/>
    <property type="project" value="InterPro"/>
</dbReference>
<evidence type="ECO:0000256" key="7">
    <source>
        <dbReference type="ARBA" id="ARBA00022927"/>
    </source>
</evidence>
<name>A0A919BPI5_9GAMM</name>
<sequence length="307" mass="33315">MHFPRDISSIQTLVSGLPQAKIAKVISAILLCYIAYLAAKLTWLVIPTSVDAPLTQINPVVTSSTEPRTTDISPIQRLNLFGVYNEQKVIAPVQVQDAPETKLRLTLTGTVASSDPDTAAAIIENNGKQETYGIGEKITGTRATLESVAADRVLIKVSGSLETLMLDGFKYSKPTTISVLSQPQHQGNHQAEAAVIDQRDNEELSESALQLREDLVQNPGSIADYLKISPLRENDEIKGFRLMPGSKAEFFKNAGLKSGDVAVQMNGLDLTNPSDAAQALQTLKEETEISLLIDRNGVMTEILFSIQ</sequence>
<dbReference type="EMBL" id="BNCK01000010">
    <property type="protein sequence ID" value="GHG03886.1"/>
    <property type="molecule type" value="Genomic_DNA"/>
</dbReference>
<feature type="domain" description="PDZ" evidence="10">
    <location>
        <begin position="241"/>
        <end position="295"/>
    </location>
</feature>
<dbReference type="InterPro" id="IPR001639">
    <property type="entry name" value="T2SS_protein-GspC"/>
</dbReference>
<evidence type="ECO:0000256" key="8">
    <source>
        <dbReference type="ARBA" id="ARBA00022989"/>
    </source>
</evidence>
<dbReference type="InterPro" id="IPR036034">
    <property type="entry name" value="PDZ_sf"/>
</dbReference>
<organism evidence="11 12">
    <name type="scientific">Thalassotalea marina</name>
    <dbReference type="NCBI Taxonomy" id="1673741"/>
    <lineage>
        <taxon>Bacteria</taxon>
        <taxon>Pseudomonadati</taxon>
        <taxon>Pseudomonadota</taxon>
        <taxon>Gammaproteobacteria</taxon>
        <taxon>Alteromonadales</taxon>
        <taxon>Colwelliaceae</taxon>
        <taxon>Thalassotalea</taxon>
    </lineage>
</organism>
<keyword evidence="9" id="KW-0472">Membrane</keyword>
<evidence type="ECO:0000256" key="4">
    <source>
        <dbReference type="ARBA" id="ARBA00022475"/>
    </source>
</evidence>
<dbReference type="PROSITE" id="PS50106">
    <property type="entry name" value="PDZ"/>
    <property type="match status" value="1"/>
</dbReference>
<dbReference type="Gene3D" id="2.30.42.10">
    <property type="match status" value="1"/>
</dbReference>
<dbReference type="Proteomes" id="UP000623842">
    <property type="component" value="Unassembled WGS sequence"/>
</dbReference>
<dbReference type="Gene3D" id="2.30.30.830">
    <property type="match status" value="1"/>
</dbReference>
<gene>
    <name evidence="11" type="primary">gspC</name>
    <name evidence="11" type="ORF">GCM10017161_36550</name>
</gene>
<comment type="similarity">
    <text evidence="2">Belongs to the GSP C family.</text>
</comment>
<dbReference type="PROSITE" id="PS01141">
    <property type="entry name" value="T2SP_C"/>
    <property type="match status" value="1"/>
</dbReference>
<keyword evidence="5" id="KW-0997">Cell inner membrane</keyword>
<dbReference type="GO" id="GO:0015627">
    <property type="term" value="C:type II protein secretion system complex"/>
    <property type="evidence" value="ECO:0007669"/>
    <property type="project" value="InterPro"/>
</dbReference>
<comment type="caution">
    <text evidence="11">The sequence shown here is derived from an EMBL/GenBank/DDBJ whole genome shotgun (WGS) entry which is preliminary data.</text>
</comment>
<keyword evidence="6" id="KW-0812">Transmembrane</keyword>
<reference evidence="11" key="1">
    <citation type="journal article" date="2014" name="Int. J. Syst. Evol. Microbiol.">
        <title>Complete genome sequence of Corynebacterium casei LMG S-19264T (=DSM 44701T), isolated from a smear-ripened cheese.</title>
        <authorList>
            <consortium name="US DOE Joint Genome Institute (JGI-PGF)"/>
            <person name="Walter F."/>
            <person name="Albersmeier A."/>
            <person name="Kalinowski J."/>
            <person name="Ruckert C."/>
        </authorList>
    </citation>
    <scope>NUCLEOTIDE SEQUENCE</scope>
    <source>
        <strain evidence="11">KCTC 42731</strain>
    </source>
</reference>
<evidence type="ECO:0000256" key="3">
    <source>
        <dbReference type="ARBA" id="ARBA00022448"/>
    </source>
</evidence>
<dbReference type="RefSeq" id="WP_189773689.1">
    <property type="nucleotide sequence ID" value="NZ_BNCK01000010.1"/>
</dbReference>
<keyword evidence="12" id="KW-1185">Reference proteome</keyword>
<evidence type="ECO:0000256" key="2">
    <source>
        <dbReference type="ARBA" id="ARBA00007986"/>
    </source>
</evidence>
<accession>A0A919BPI5</accession>
<protein>
    <submittedName>
        <fullName evidence="11">Type II secretion system protein GspC</fullName>
    </submittedName>
</protein>
<dbReference type="NCBIfam" id="TIGR01713">
    <property type="entry name" value="typeII_sec_gspC"/>
    <property type="match status" value="1"/>
</dbReference>
<dbReference type="Pfam" id="PF11356">
    <property type="entry name" value="T2SSC"/>
    <property type="match status" value="1"/>
</dbReference>
<dbReference type="InterPro" id="IPR024961">
    <property type="entry name" value="T2SS_GspC_N"/>
</dbReference>
<evidence type="ECO:0000313" key="12">
    <source>
        <dbReference type="Proteomes" id="UP000623842"/>
    </source>
</evidence>
<dbReference type="AlphaFoldDB" id="A0A919BPI5"/>
<reference evidence="11" key="2">
    <citation type="submission" date="2020-09" db="EMBL/GenBank/DDBJ databases">
        <authorList>
            <person name="Sun Q."/>
            <person name="Kim S."/>
        </authorList>
    </citation>
    <scope>NUCLEOTIDE SEQUENCE</scope>
    <source>
        <strain evidence="11">KCTC 42731</strain>
    </source>
</reference>